<organism evidence="1 2">
    <name type="scientific">Streptomyces xiangluensis</name>
    <dbReference type="NCBI Taxonomy" id="2665720"/>
    <lineage>
        <taxon>Bacteria</taxon>
        <taxon>Bacillati</taxon>
        <taxon>Actinomycetota</taxon>
        <taxon>Actinomycetes</taxon>
        <taxon>Kitasatosporales</taxon>
        <taxon>Streptomycetaceae</taxon>
        <taxon>Streptomyces</taxon>
    </lineage>
</organism>
<reference evidence="2" key="1">
    <citation type="journal article" date="2019" name="Int. J. Syst. Evol. Microbiol.">
        <title>The Global Catalogue of Microorganisms (GCM) 10K type strain sequencing project: providing services to taxonomists for standard genome sequencing and annotation.</title>
        <authorList>
            <consortium name="The Broad Institute Genomics Platform"/>
            <consortium name="The Broad Institute Genome Sequencing Center for Infectious Disease"/>
            <person name="Wu L."/>
            <person name="Ma J."/>
        </authorList>
    </citation>
    <scope>NUCLEOTIDE SEQUENCE [LARGE SCALE GENOMIC DNA]</scope>
    <source>
        <strain evidence="2">DT43</strain>
    </source>
</reference>
<comment type="caution">
    <text evidence="1">The sequence shown here is derived from an EMBL/GenBank/DDBJ whole genome shotgun (WGS) entry which is preliminary data.</text>
</comment>
<sequence length="55" mass="6276">MDIRAVVNGFRNVVPLPGLADAWHWSPVPGLDFAAVLSRDRRHFFQIHAPLGLWR</sequence>
<evidence type="ECO:0000313" key="2">
    <source>
        <dbReference type="Proteomes" id="UP001596012"/>
    </source>
</evidence>
<evidence type="ECO:0000313" key="1">
    <source>
        <dbReference type="EMBL" id="MFC4464985.1"/>
    </source>
</evidence>
<name>A0ABV8YKY4_9ACTN</name>
<dbReference type="Proteomes" id="UP001596012">
    <property type="component" value="Unassembled WGS sequence"/>
</dbReference>
<proteinExistence type="predicted"/>
<dbReference type="EMBL" id="JBHSFG010000018">
    <property type="protein sequence ID" value="MFC4464985.1"/>
    <property type="molecule type" value="Genomic_DNA"/>
</dbReference>
<protein>
    <submittedName>
        <fullName evidence="1">Uncharacterized protein</fullName>
    </submittedName>
</protein>
<dbReference type="RefSeq" id="WP_386340650.1">
    <property type="nucleotide sequence ID" value="NZ_JBHSFG010000018.1"/>
</dbReference>
<gene>
    <name evidence="1" type="ORF">ACFPH6_10590</name>
</gene>
<accession>A0ABV8YKY4</accession>
<keyword evidence="2" id="KW-1185">Reference proteome</keyword>